<protein>
    <submittedName>
        <fullName evidence="1">Uncharacterized protein</fullName>
    </submittedName>
</protein>
<keyword evidence="2" id="KW-1185">Reference proteome</keyword>
<reference evidence="1 2" key="1">
    <citation type="submission" date="2016-09" db="EMBL/GenBank/DDBJ databases">
        <title>Complete genome sequence of microbes from the polar regions.</title>
        <authorList>
            <person name="Liao L."/>
            <person name="Chen B."/>
        </authorList>
    </citation>
    <scope>NUCLEOTIDE SEQUENCE [LARGE SCALE GENOMIC DNA]</scope>
    <source>
        <strain evidence="1 2">ZS314</strain>
    </source>
</reference>
<accession>A0A7L5AKK6</accession>
<organism evidence="1 2">
    <name type="scientific">Marisediminicola antarctica</name>
    <dbReference type="NCBI Taxonomy" id="674079"/>
    <lineage>
        <taxon>Bacteria</taxon>
        <taxon>Bacillati</taxon>
        <taxon>Actinomycetota</taxon>
        <taxon>Actinomycetes</taxon>
        <taxon>Micrococcales</taxon>
        <taxon>Microbacteriaceae</taxon>
        <taxon>Marisediminicola</taxon>
    </lineage>
</organism>
<dbReference type="EMBL" id="CP017146">
    <property type="protein sequence ID" value="QHO70616.1"/>
    <property type="molecule type" value="Genomic_DNA"/>
</dbReference>
<dbReference type="RefSeq" id="WP_161887005.1">
    <property type="nucleotide sequence ID" value="NZ_CP017146.1"/>
</dbReference>
<sequence>MGSSRSTTIVIVGDDASNVIHVLDAFANVCGESFTDVPDDEVQRWIARAHSPYLVHDRDPLEHVAAAWVEFFDDLATLGTLDLEVDRAVGALERGILSMPDYYVVIDPEQLAPTWKHWWLGVLPDVAPSRVIPWTGDGRTSLDRLLRTLPTSRQWPEPGPWLRRVARAVPDRIGLGEHPAL</sequence>
<dbReference type="AlphaFoldDB" id="A0A7L5AKK6"/>
<gene>
    <name evidence="1" type="ORF">BHD05_14115</name>
</gene>
<dbReference type="KEGG" id="mant:BHD05_14115"/>
<proteinExistence type="predicted"/>
<dbReference type="OrthoDB" id="3620697at2"/>
<evidence type="ECO:0000313" key="2">
    <source>
        <dbReference type="Proteomes" id="UP000464507"/>
    </source>
</evidence>
<evidence type="ECO:0000313" key="1">
    <source>
        <dbReference type="EMBL" id="QHO70616.1"/>
    </source>
</evidence>
<name>A0A7L5AKK6_9MICO</name>
<dbReference type="Proteomes" id="UP000464507">
    <property type="component" value="Chromosome"/>
</dbReference>